<sequence length="58" mass="6405">MLWHPQAMYRSARLLQPGPLHASKWLAFAMSIVAISTSAESTIPIAKKDSLLKAIWGL</sequence>
<comment type="caution">
    <text evidence="1">The sequence shown here is derived from an EMBL/GenBank/DDBJ whole genome shotgun (WGS) entry which is preliminary data.</text>
</comment>
<name>A0AAP0EJR9_9MAGN</name>
<proteinExistence type="predicted"/>
<accession>A0AAP0EJR9</accession>
<organism evidence="1 2">
    <name type="scientific">Stephania cephalantha</name>
    <dbReference type="NCBI Taxonomy" id="152367"/>
    <lineage>
        <taxon>Eukaryota</taxon>
        <taxon>Viridiplantae</taxon>
        <taxon>Streptophyta</taxon>
        <taxon>Embryophyta</taxon>
        <taxon>Tracheophyta</taxon>
        <taxon>Spermatophyta</taxon>
        <taxon>Magnoliopsida</taxon>
        <taxon>Ranunculales</taxon>
        <taxon>Menispermaceae</taxon>
        <taxon>Menispermoideae</taxon>
        <taxon>Cissampelideae</taxon>
        <taxon>Stephania</taxon>
    </lineage>
</organism>
<dbReference type="Proteomes" id="UP001419268">
    <property type="component" value="Unassembled WGS sequence"/>
</dbReference>
<evidence type="ECO:0000313" key="2">
    <source>
        <dbReference type="Proteomes" id="UP001419268"/>
    </source>
</evidence>
<gene>
    <name evidence="1" type="ORF">Scep_026245</name>
</gene>
<dbReference type="EMBL" id="JBBNAG010000011">
    <property type="protein sequence ID" value="KAK9094776.1"/>
    <property type="molecule type" value="Genomic_DNA"/>
</dbReference>
<dbReference type="AlphaFoldDB" id="A0AAP0EJR9"/>
<protein>
    <submittedName>
        <fullName evidence="1">Uncharacterized protein</fullName>
    </submittedName>
</protein>
<keyword evidence="2" id="KW-1185">Reference proteome</keyword>
<evidence type="ECO:0000313" key="1">
    <source>
        <dbReference type="EMBL" id="KAK9094776.1"/>
    </source>
</evidence>
<reference evidence="1 2" key="1">
    <citation type="submission" date="2024-01" db="EMBL/GenBank/DDBJ databases">
        <title>Genome assemblies of Stephania.</title>
        <authorList>
            <person name="Yang L."/>
        </authorList>
    </citation>
    <scope>NUCLEOTIDE SEQUENCE [LARGE SCALE GENOMIC DNA]</scope>
    <source>
        <strain evidence="1">JXDWG</strain>
        <tissue evidence="1">Leaf</tissue>
    </source>
</reference>